<keyword evidence="5" id="KW-1185">Reference proteome</keyword>
<keyword evidence="1 3" id="KW-0853">WD repeat</keyword>
<keyword evidence="2" id="KW-0677">Repeat</keyword>
<dbReference type="SUPFAM" id="SSF50978">
    <property type="entry name" value="WD40 repeat-like"/>
    <property type="match status" value="1"/>
</dbReference>
<evidence type="ECO:0000313" key="5">
    <source>
        <dbReference type="Proteomes" id="UP000011185"/>
    </source>
</evidence>
<dbReference type="GO" id="GO:0045717">
    <property type="term" value="P:negative regulation of fatty acid biosynthetic process"/>
    <property type="evidence" value="ECO:0007669"/>
    <property type="project" value="TreeGrafter"/>
</dbReference>
<dbReference type="AlphaFoldDB" id="L7JZ30"/>
<evidence type="ECO:0000256" key="2">
    <source>
        <dbReference type="ARBA" id="ARBA00022737"/>
    </source>
</evidence>
<evidence type="ECO:0000256" key="3">
    <source>
        <dbReference type="PROSITE-ProRule" id="PRU00221"/>
    </source>
</evidence>
<dbReference type="VEuPathDB" id="MicrosporidiaDB:THOM_0300"/>
<dbReference type="Proteomes" id="UP000011185">
    <property type="component" value="Unassembled WGS sequence"/>
</dbReference>
<evidence type="ECO:0000256" key="1">
    <source>
        <dbReference type="ARBA" id="ARBA00022574"/>
    </source>
</evidence>
<dbReference type="InParanoid" id="L7JZ30"/>
<dbReference type="GO" id="GO:0005737">
    <property type="term" value="C:cytoplasm"/>
    <property type="evidence" value="ECO:0007669"/>
    <property type="project" value="TreeGrafter"/>
</dbReference>
<dbReference type="HOGENOM" id="CLU_607204_0_0_1"/>
<name>L7JZ30_TRAHO</name>
<dbReference type="GO" id="GO:0080008">
    <property type="term" value="C:Cul4-RING E3 ubiquitin ligase complex"/>
    <property type="evidence" value="ECO:0007669"/>
    <property type="project" value="TreeGrafter"/>
</dbReference>
<accession>L7JZ30</accession>
<feature type="repeat" description="WD" evidence="3">
    <location>
        <begin position="15"/>
        <end position="57"/>
    </location>
</feature>
<dbReference type="OMA" id="YNELACR"/>
<dbReference type="SMART" id="SM00320">
    <property type="entry name" value="WD40"/>
    <property type="match status" value="3"/>
</dbReference>
<dbReference type="PANTHER" id="PTHR15574:SF40">
    <property type="entry name" value="WD AND TETRATRICOPEPTIDE REPEATS PROTEIN 1"/>
    <property type="match status" value="1"/>
</dbReference>
<proteinExistence type="predicted"/>
<gene>
    <name evidence="4" type="ORF">THOM_0300</name>
</gene>
<dbReference type="InterPro" id="IPR001680">
    <property type="entry name" value="WD40_rpt"/>
</dbReference>
<dbReference type="STRING" id="72359.L7JZ30"/>
<sequence>MSCSRTNDFRYVQALTGHTGCVNALAISRNIGRYLATGSDDKRIILHDLFSANFNHQPAVLHGHENNVFSIKFGKQDNHVYSCGLDGFSFVYDLNKSNRPFYRGGNASEQAYKIDVKKDNDNLFAVASTQSLELFDLRIRAPYNELACRQQLSTVNYHPIEQKILIASMKGKLDLLDERKLDRPYLKYNTALRYYPSFFQQRASDAVTLFEEFSFSGNETIRLELPISNATFNYNGELILASPLFFFPTLYRTSDADPQVVFYARELRHVWTMKNFNFGGPYDKMILAGSDKKLGFFWHLPDTFCTGFEHAKQRQDRKQHAFTRQGRCVNQPAANVTLARDVLLAQPFNEAVSDTVDFFSNSSYAGIQFRDAKRSFEVAQTYGKLLNAKGMINSVVMHSKMPLIFTAGVENIVHVYSNLELGHITKSYNRNSETLNIFEQLLQQNNLNDLF</sequence>
<dbReference type="Pfam" id="PF00400">
    <property type="entry name" value="WD40"/>
    <property type="match status" value="2"/>
</dbReference>
<dbReference type="Gene3D" id="2.130.10.10">
    <property type="entry name" value="YVTN repeat-like/Quinoprotein amine dehydrogenase"/>
    <property type="match status" value="1"/>
</dbReference>
<organism evidence="4 5">
    <name type="scientific">Trachipleistophora hominis</name>
    <name type="common">Microsporidian parasite</name>
    <dbReference type="NCBI Taxonomy" id="72359"/>
    <lineage>
        <taxon>Eukaryota</taxon>
        <taxon>Fungi</taxon>
        <taxon>Fungi incertae sedis</taxon>
        <taxon>Microsporidia</taxon>
        <taxon>Pleistophoridae</taxon>
        <taxon>Trachipleistophora</taxon>
    </lineage>
</organism>
<dbReference type="PANTHER" id="PTHR15574">
    <property type="entry name" value="WD REPEAT DOMAIN-CONTAINING FAMILY"/>
    <property type="match status" value="1"/>
</dbReference>
<dbReference type="InterPro" id="IPR045151">
    <property type="entry name" value="DCAF8"/>
</dbReference>
<dbReference type="PROSITE" id="PS50082">
    <property type="entry name" value="WD_REPEATS_2"/>
    <property type="match status" value="2"/>
</dbReference>
<dbReference type="InterPro" id="IPR036322">
    <property type="entry name" value="WD40_repeat_dom_sf"/>
</dbReference>
<evidence type="ECO:0000313" key="4">
    <source>
        <dbReference type="EMBL" id="ELQ76585.1"/>
    </source>
</evidence>
<feature type="repeat" description="WD" evidence="3">
    <location>
        <begin position="61"/>
        <end position="102"/>
    </location>
</feature>
<reference evidence="4 5" key="1">
    <citation type="journal article" date="2012" name="PLoS Pathog.">
        <title>The genome of the obligate intracellular parasite Trachipleistophora hominis: new insights into microsporidian genome dynamics and reductive evolution.</title>
        <authorList>
            <person name="Heinz E."/>
            <person name="Williams T.A."/>
            <person name="Nakjang S."/>
            <person name="Noel C.J."/>
            <person name="Swan D.C."/>
            <person name="Goldberg A.V."/>
            <person name="Harris S.R."/>
            <person name="Weinmaier T."/>
            <person name="Markert S."/>
            <person name="Becher D."/>
            <person name="Bernhardt J."/>
            <person name="Dagan T."/>
            <person name="Hacker C."/>
            <person name="Lucocq J.M."/>
            <person name="Schweder T."/>
            <person name="Rattei T."/>
            <person name="Hall N."/>
            <person name="Hirt R.P."/>
            <person name="Embley T.M."/>
        </authorList>
    </citation>
    <scope>NUCLEOTIDE SEQUENCE [LARGE SCALE GENOMIC DNA]</scope>
</reference>
<protein>
    <submittedName>
        <fullName evidence="4">WD40 repeat protein</fullName>
    </submittedName>
</protein>
<dbReference type="EMBL" id="JH993832">
    <property type="protein sequence ID" value="ELQ76585.1"/>
    <property type="molecule type" value="Genomic_DNA"/>
</dbReference>
<dbReference type="OrthoDB" id="2188625at2759"/>
<dbReference type="InterPro" id="IPR015943">
    <property type="entry name" value="WD40/YVTN_repeat-like_dom_sf"/>
</dbReference>